<evidence type="ECO:0000256" key="1">
    <source>
        <dbReference type="SAM" id="SignalP"/>
    </source>
</evidence>
<dbReference type="EMBL" id="JBHUHR010000048">
    <property type="protein sequence ID" value="MFD2037357.1"/>
    <property type="molecule type" value="Genomic_DNA"/>
</dbReference>
<sequence>MKKQIKLILSFCLFLLGANNVSAQNWTGTWSTTYGDLRLHQVDNQIFGDYDNVGVIYGSIGIDASGQRLITGTFENYHSRLKGVFKFRLDPNNTEKFSGEWSLNTPVAWESWTGNRTNKAKPALRSFYRVTGRSHDKDWKIINENYDVRFKKDGIYHFHTKGVNSVYDFLLPKGDWEIEVKKQGFKDYNGIIEVKDRYPNANKYFLHQFQLIPIGNASNASPTMATKEQISSLRGSELQVAEGARSRTNFSDILINANANSNIQGKTYVVMDNKGELGYVQLSGDPPNAISNQFRKITNYPASAPISFSISPDAVLVAKVHQSGNVNTDKMEVYNLAGQIQGSVSPQELRNMVAKRNIPLQRGEVVTIKKVSFRSNDDIIVDADAVLNNAGSPLRWALILRFNRTTKNFTMVEAIEGSLGRFTEAKSRIDLANKSKYQFNADKVSQKLKFNNIQVSVGSNVRFEMGDYTTLN</sequence>
<feature type="signal peptide" evidence="1">
    <location>
        <begin position="1"/>
        <end position="23"/>
    </location>
</feature>
<protein>
    <recommendedName>
        <fullName evidence="4">PEGA domain-containing protein</fullName>
    </recommendedName>
</protein>
<reference evidence="3" key="1">
    <citation type="journal article" date="2019" name="Int. J. Syst. Evol. Microbiol.">
        <title>The Global Catalogue of Microorganisms (GCM) 10K type strain sequencing project: providing services to taxonomists for standard genome sequencing and annotation.</title>
        <authorList>
            <consortium name="The Broad Institute Genomics Platform"/>
            <consortium name="The Broad Institute Genome Sequencing Center for Infectious Disease"/>
            <person name="Wu L."/>
            <person name="Ma J."/>
        </authorList>
    </citation>
    <scope>NUCLEOTIDE SEQUENCE [LARGE SCALE GENOMIC DNA]</scope>
    <source>
        <strain evidence="3">CGMCC 1.15180</strain>
    </source>
</reference>
<keyword evidence="1" id="KW-0732">Signal</keyword>
<keyword evidence="3" id="KW-1185">Reference proteome</keyword>
<comment type="caution">
    <text evidence="2">The sequence shown here is derived from an EMBL/GenBank/DDBJ whole genome shotgun (WGS) entry which is preliminary data.</text>
</comment>
<feature type="chain" id="PRO_5046912524" description="PEGA domain-containing protein" evidence="1">
    <location>
        <begin position="24"/>
        <end position="472"/>
    </location>
</feature>
<proteinExistence type="predicted"/>
<accession>A0ABW4VSU2</accession>
<name>A0ABW4VSU2_9BACT</name>
<gene>
    <name evidence="2" type="ORF">ACFSKL_21345</name>
</gene>
<evidence type="ECO:0000313" key="3">
    <source>
        <dbReference type="Proteomes" id="UP001597361"/>
    </source>
</evidence>
<organism evidence="2 3">
    <name type="scientific">Belliella marina</name>
    <dbReference type="NCBI Taxonomy" id="1644146"/>
    <lineage>
        <taxon>Bacteria</taxon>
        <taxon>Pseudomonadati</taxon>
        <taxon>Bacteroidota</taxon>
        <taxon>Cytophagia</taxon>
        <taxon>Cytophagales</taxon>
        <taxon>Cyclobacteriaceae</taxon>
        <taxon>Belliella</taxon>
    </lineage>
</organism>
<evidence type="ECO:0008006" key="4">
    <source>
        <dbReference type="Google" id="ProtNLM"/>
    </source>
</evidence>
<dbReference type="Proteomes" id="UP001597361">
    <property type="component" value="Unassembled WGS sequence"/>
</dbReference>
<evidence type="ECO:0000313" key="2">
    <source>
        <dbReference type="EMBL" id="MFD2037357.1"/>
    </source>
</evidence>